<dbReference type="PIRSF" id="PIRSF016498">
    <property type="entry name" value="UCP016498"/>
    <property type="match status" value="1"/>
</dbReference>
<dbReference type="Pfam" id="PF09969">
    <property type="entry name" value="DUF2203"/>
    <property type="match status" value="1"/>
</dbReference>
<dbReference type="PIR" id="T31324">
    <property type="entry name" value="T31324"/>
</dbReference>
<accession>O74071</accession>
<organism evidence="1">
    <name type="scientific">Cenarchaeum symbiosum</name>
    <dbReference type="NCBI Taxonomy" id="46770"/>
    <lineage>
        <taxon>Archaea</taxon>
        <taxon>Nitrososphaerota</taxon>
        <taxon>Candidatus Cenarchaeales</taxon>
        <taxon>Candidatus Cenarchaeaceae</taxon>
        <taxon>Candidatus Cenarchaeum</taxon>
    </lineage>
</organism>
<evidence type="ECO:0000313" key="1">
    <source>
        <dbReference type="EMBL" id="AAC62715.1"/>
    </source>
</evidence>
<name>O74071_CENSM</name>
<evidence type="ECO:0008006" key="2">
    <source>
        <dbReference type="Google" id="ProtNLM"/>
    </source>
</evidence>
<dbReference type="InterPro" id="IPR018699">
    <property type="entry name" value="DUF2203"/>
</dbReference>
<dbReference type="EMBL" id="AF083072">
    <property type="protein sequence ID" value="AAC62715.1"/>
    <property type="molecule type" value="Genomic_DNA"/>
</dbReference>
<dbReference type="AlphaFoldDB" id="O74071"/>
<proteinExistence type="predicted"/>
<sequence>MSSYFTIKTANLALPDVVKKYNHVLACKSEVMRAEKQIQTSISSSSGLDKYSELKQQFNSRITEFYRSIEELEKTGAVVKSIDEGLLDFPAKRFGDDIWLCWKTGEREIKFWHEKDSGFGGRKPIEVSDESLV</sequence>
<protein>
    <recommendedName>
        <fullName evidence="2">DUF2203 domain-containing protein</fullName>
    </recommendedName>
</protein>
<reference evidence="1" key="1">
    <citation type="journal article" date="1998" name="J. Bacteriol.">
        <title>Genomic analysis reveals chromosomal variation in natural populations of the uncultured psychrophilic archaeon Cenarchaeum symbiosum.</title>
        <authorList>
            <person name="Schleper C."/>
            <person name="DeLong E.F."/>
            <person name="Preston C.M."/>
            <person name="Feldman R.A."/>
            <person name="Wu K.Y."/>
            <person name="Swanson R.V."/>
        </authorList>
    </citation>
    <scope>NUCLEOTIDE SEQUENCE</scope>
    <source>
        <strain evidence="1">B</strain>
    </source>
</reference>